<dbReference type="SUPFAM" id="SSF160515">
    <property type="entry name" value="YueI-like"/>
    <property type="match status" value="1"/>
</dbReference>
<organism evidence="1 2">
    <name type="scientific">Paracerasibacillus soli</name>
    <dbReference type="NCBI Taxonomy" id="480284"/>
    <lineage>
        <taxon>Bacteria</taxon>
        <taxon>Bacillati</taxon>
        <taxon>Bacillota</taxon>
        <taxon>Bacilli</taxon>
        <taxon>Bacillales</taxon>
        <taxon>Bacillaceae</taxon>
        <taxon>Paracerasibacillus</taxon>
    </lineage>
</organism>
<name>A0ABU5CVH4_9BACI</name>
<comment type="caution">
    <text evidence="1">The sequence shown here is derived from an EMBL/GenBank/DDBJ whole genome shotgun (WGS) entry which is preliminary data.</text>
</comment>
<dbReference type="Proteomes" id="UP001275315">
    <property type="component" value="Unassembled WGS sequence"/>
</dbReference>
<dbReference type="InterPro" id="IPR029064">
    <property type="entry name" value="Ribosomal_eL30-like_sf"/>
</dbReference>
<evidence type="ECO:0000313" key="1">
    <source>
        <dbReference type="EMBL" id="MDY0410326.1"/>
    </source>
</evidence>
<dbReference type="RefSeq" id="WP_320381200.1">
    <property type="nucleotide sequence ID" value="NZ_JAWDIQ010000003.1"/>
</dbReference>
<reference evidence="1 2" key="1">
    <citation type="submission" date="2023-10" db="EMBL/GenBank/DDBJ databases">
        <title>Virgibacillus soli CC-YMP-6 genome.</title>
        <authorList>
            <person name="Miliotis G."/>
            <person name="Sengupta P."/>
            <person name="Hameed A."/>
            <person name="Chuvochina M."/>
            <person name="Mcdonagh F."/>
            <person name="Simpson A.C."/>
            <person name="Singh N.K."/>
            <person name="Rekha P.D."/>
            <person name="Raman K."/>
            <person name="Hugenholtz P."/>
            <person name="Venkateswaran K."/>
        </authorList>
    </citation>
    <scope>NUCLEOTIDE SEQUENCE [LARGE SCALE GENOMIC DNA]</scope>
    <source>
        <strain evidence="1 2">CC-YMP-6</strain>
    </source>
</reference>
<proteinExistence type="predicted"/>
<dbReference type="InterPro" id="IPR012543">
    <property type="entry name" value="DUF1694"/>
</dbReference>
<keyword evidence="2" id="KW-1185">Reference proteome</keyword>
<protein>
    <submittedName>
        <fullName evidence="1">YueI family protein</fullName>
    </submittedName>
</protein>
<dbReference type="Gene3D" id="3.30.1330.30">
    <property type="match status" value="1"/>
</dbReference>
<dbReference type="PIRSF" id="PIRSF034303">
    <property type="entry name" value="DUF1694"/>
    <property type="match status" value="1"/>
</dbReference>
<dbReference type="EMBL" id="JAWDIQ010000003">
    <property type="protein sequence ID" value="MDY0410326.1"/>
    <property type="molecule type" value="Genomic_DNA"/>
</dbReference>
<accession>A0ABU5CVH4</accession>
<evidence type="ECO:0000313" key="2">
    <source>
        <dbReference type="Proteomes" id="UP001275315"/>
    </source>
</evidence>
<dbReference type="Pfam" id="PF07997">
    <property type="entry name" value="DUF1694"/>
    <property type="match status" value="1"/>
</dbReference>
<gene>
    <name evidence="1" type="ORF">RWD45_19450</name>
</gene>
<sequence>MGNKSVDDYLTDGIYGTRLPKQEERNRFLGTLRERVVLALTIGQVMTDKGVSRLAEEMQKHPEATLIFNGHVANQFLKEEKKVAEKYNIPYTVITNEEVDTDIGAVLAYDYAIDKEDIFISENEIPTKDPNTNEKRKPFIYKLKDWLS</sequence>